<evidence type="ECO:0000313" key="3">
    <source>
        <dbReference type="Ensembl" id="ENSCCRP00000048653.2"/>
    </source>
</evidence>
<organism evidence="3 4">
    <name type="scientific">Cyprinus carpio carpio</name>
    <dbReference type="NCBI Taxonomy" id="630221"/>
    <lineage>
        <taxon>Eukaryota</taxon>
        <taxon>Metazoa</taxon>
        <taxon>Chordata</taxon>
        <taxon>Craniata</taxon>
        <taxon>Vertebrata</taxon>
        <taxon>Euteleostomi</taxon>
        <taxon>Actinopterygii</taxon>
        <taxon>Neopterygii</taxon>
        <taxon>Teleostei</taxon>
        <taxon>Ostariophysi</taxon>
        <taxon>Cypriniformes</taxon>
        <taxon>Cyprinidae</taxon>
        <taxon>Cyprininae</taxon>
        <taxon>Cyprinus</taxon>
    </lineage>
</organism>
<keyword evidence="2" id="KW-0732">Signal</keyword>
<name>A0A8C1CK17_CYPCA</name>
<sequence>MNQLCILLLALWSAFNLSDARDPDEHTTQDPWQMIPIYPEDNYQRPRGDGFEDLDSEIIGSTEFDEYDTNPWQMIPSYPEDNYQKPRLDGFEDLDSEIIGSTEFDEYDTNVPGPNITVYRQTEDREHVIVLCKFGMTHGWQSFELSVESELYYIEQCTLYYSEMCVFLVTVRPPASFTCVHGNLRSQTYNYSVSVSDHPEEGASLLYICFSSFIAVGLFIMTAAVIVINIRSKTEDTDSTAVTDNDYV</sequence>
<keyword evidence="1" id="KW-0472">Membrane</keyword>
<keyword evidence="4" id="KW-1185">Reference proteome</keyword>
<feature type="transmembrane region" description="Helical" evidence="1">
    <location>
        <begin position="205"/>
        <end position="228"/>
    </location>
</feature>
<dbReference type="GeneTree" id="ENSGT01030000235233"/>
<proteinExistence type="predicted"/>
<accession>A0A8C1CK17</accession>
<evidence type="ECO:0000256" key="2">
    <source>
        <dbReference type="SAM" id="SignalP"/>
    </source>
</evidence>
<evidence type="ECO:0000256" key="1">
    <source>
        <dbReference type="SAM" id="Phobius"/>
    </source>
</evidence>
<protein>
    <submittedName>
        <fullName evidence="3">Uncharacterized protein</fullName>
    </submittedName>
</protein>
<evidence type="ECO:0000313" key="4">
    <source>
        <dbReference type="Proteomes" id="UP001108240"/>
    </source>
</evidence>
<feature type="chain" id="PRO_5039897259" evidence="2">
    <location>
        <begin position="21"/>
        <end position="248"/>
    </location>
</feature>
<reference evidence="3" key="1">
    <citation type="submission" date="2025-08" db="UniProtKB">
        <authorList>
            <consortium name="Ensembl"/>
        </authorList>
    </citation>
    <scope>IDENTIFICATION</scope>
</reference>
<reference evidence="3" key="2">
    <citation type="submission" date="2025-09" db="UniProtKB">
        <authorList>
            <consortium name="Ensembl"/>
        </authorList>
    </citation>
    <scope>IDENTIFICATION</scope>
</reference>
<dbReference type="AlphaFoldDB" id="A0A8C1CK17"/>
<keyword evidence="1" id="KW-1133">Transmembrane helix</keyword>
<keyword evidence="1" id="KW-0812">Transmembrane</keyword>
<dbReference type="Ensembl" id="ENSCCRT00000052711.2">
    <property type="protein sequence ID" value="ENSCCRP00000048653.2"/>
    <property type="gene ID" value="ENSCCRG00000025946.2"/>
</dbReference>
<feature type="signal peptide" evidence="2">
    <location>
        <begin position="1"/>
        <end position="20"/>
    </location>
</feature>
<dbReference type="Proteomes" id="UP001108240">
    <property type="component" value="Unplaced"/>
</dbReference>